<protein>
    <submittedName>
        <fullName evidence="6">Protocatechuate 3,4-dioxygenase</fullName>
    </submittedName>
</protein>
<reference evidence="6" key="1">
    <citation type="submission" date="2024-06" db="EMBL/GenBank/DDBJ databases">
        <title>Genome assembly of the Polyergus mexicanus.</title>
        <authorList>
            <person name="Cash E."/>
            <person name="Tustsui N.D."/>
            <person name="Ward P."/>
            <person name="Nguyen O."/>
            <person name="Sahasrabudhe R."/>
            <person name="Fairbairn C.W."/>
            <person name="Seligmann W.E."/>
            <person name="Sacco S."/>
            <person name="Beraut E."/>
            <person name="Miller C."/>
            <person name="Toffelmier E."/>
            <person name="Shaffer H.B."/>
        </authorList>
    </citation>
    <scope>NUCLEOTIDE SEQUENCE</scope>
    <source>
        <strain evidence="6">NDT 795.1</strain>
    </source>
</reference>
<dbReference type="InterPro" id="IPR039387">
    <property type="entry name" value="3_4-PCD"/>
</dbReference>
<dbReference type="GO" id="GO:0018578">
    <property type="term" value="F:protocatechuate 3,4-dioxygenase activity"/>
    <property type="evidence" value="ECO:0007669"/>
    <property type="project" value="InterPro"/>
</dbReference>
<dbReference type="InterPro" id="IPR000627">
    <property type="entry name" value="Intradiol_dOase_C"/>
</dbReference>
<feature type="signal peptide" evidence="4">
    <location>
        <begin position="1"/>
        <end position="22"/>
    </location>
</feature>
<keyword evidence="3" id="KW-0560">Oxidoreductase</keyword>
<gene>
    <name evidence="6" type="ORF">ABS808_05745</name>
</gene>
<accession>A0AAU7YK14</accession>
<keyword evidence="4" id="KW-0732">Signal</keyword>
<dbReference type="InterPro" id="IPR015889">
    <property type="entry name" value="Intradiol_dOase_core"/>
</dbReference>
<keyword evidence="2" id="KW-0223">Dioxygenase</keyword>
<dbReference type="Gene3D" id="2.60.130.10">
    <property type="entry name" value="Aromatic compound dioxygenase"/>
    <property type="match status" value="1"/>
</dbReference>
<proteinExistence type="inferred from homology"/>
<name>A0AAU7YK14_9RICK</name>
<evidence type="ECO:0000256" key="3">
    <source>
        <dbReference type="ARBA" id="ARBA00023002"/>
    </source>
</evidence>
<comment type="similarity">
    <text evidence="1">Belongs to the intradiol ring-cleavage dioxygenase family.</text>
</comment>
<dbReference type="AlphaFoldDB" id="A0AAU7YK14"/>
<dbReference type="InterPro" id="IPR050770">
    <property type="entry name" value="Intradiol_RC_Dioxygenase"/>
</dbReference>
<dbReference type="EMBL" id="CP158586">
    <property type="protein sequence ID" value="XCA33247.1"/>
    <property type="molecule type" value="Genomic_DNA"/>
</dbReference>
<feature type="chain" id="PRO_5043907957" evidence="4">
    <location>
        <begin position="23"/>
        <end position="216"/>
    </location>
</feature>
<dbReference type="GO" id="GO:0008199">
    <property type="term" value="F:ferric iron binding"/>
    <property type="evidence" value="ECO:0007669"/>
    <property type="project" value="InterPro"/>
</dbReference>
<evidence type="ECO:0000313" key="6">
    <source>
        <dbReference type="EMBL" id="XCA33247.1"/>
    </source>
</evidence>
<dbReference type="Pfam" id="PF00775">
    <property type="entry name" value="Dioxygenase_C"/>
    <property type="match status" value="1"/>
</dbReference>
<sequence length="216" mass="24124">MNVKNILLALLVQTVFSLPLFAADPVLLNCIETPEIYDLDARPKNFSSSNNLRRKPGSPNSATGELIHIVGRITDINCLPIQNAVVSIWHANSRGVNHYDKNIEDNQLDPNFAGSGRFVVNNLGYYNFITIAPGKIGDRAPHINFLVQHPDFPEFTTQMFFADHNCDNCADPVLEDFVSNGLASLLITPFTYSDQVVKTYTFNITLSGYNKFSNKR</sequence>
<feature type="domain" description="Intradiol ring-cleavage dioxygenases" evidence="5">
    <location>
        <begin position="60"/>
        <end position="208"/>
    </location>
</feature>
<evidence type="ECO:0000256" key="4">
    <source>
        <dbReference type="SAM" id="SignalP"/>
    </source>
</evidence>
<evidence type="ECO:0000256" key="2">
    <source>
        <dbReference type="ARBA" id="ARBA00022964"/>
    </source>
</evidence>
<dbReference type="CDD" id="cd03459">
    <property type="entry name" value="3_4-PCD"/>
    <property type="match status" value="1"/>
</dbReference>
<dbReference type="PANTHER" id="PTHR33711:SF10">
    <property type="entry name" value="INTRADIOL RING-CLEAVAGE DIOXYGENASES DOMAIN-CONTAINING PROTEIN"/>
    <property type="match status" value="1"/>
</dbReference>
<dbReference type="SUPFAM" id="SSF49482">
    <property type="entry name" value="Aromatic compound dioxygenase"/>
    <property type="match status" value="1"/>
</dbReference>
<organism evidence="6">
    <name type="scientific">Wolbachia endosymbiont of Polyergus mexicanus</name>
    <dbReference type="NCBI Taxonomy" id="3171167"/>
    <lineage>
        <taxon>Bacteria</taxon>
        <taxon>Pseudomonadati</taxon>
        <taxon>Pseudomonadota</taxon>
        <taxon>Alphaproteobacteria</taxon>
        <taxon>Rickettsiales</taxon>
        <taxon>Anaplasmataceae</taxon>
        <taxon>Wolbachieae</taxon>
        <taxon>Wolbachia</taxon>
    </lineage>
</organism>
<evidence type="ECO:0000259" key="5">
    <source>
        <dbReference type="Pfam" id="PF00775"/>
    </source>
</evidence>
<evidence type="ECO:0000256" key="1">
    <source>
        <dbReference type="ARBA" id="ARBA00007825"/>
    </source>
</evidence>
<dbReference type="PANTHER" id="PTHR33711">
    <property type="entry name" value="DIOXYGENASE, PUTATIVE (AFU_ORTHOLOGUE AFUA_2G02910)-RELATED"/>
    <property type="match status" value="1"/>
</dbReference>